<dbReference type="GeneID" id="25730412"/>
<dbReference type="PANTHER" id="PTHR10891">
    <property type="entry name" value="EF-HAND CALCIUM-BINDING DOMAIN CONTAINING PROTEIN"/>
    <property type="match status" value="1"/>
</dbReference>
<evidence type="ECO:0000256" key="2">
    <source>
        <dbReference type="ARBA" id="ARBA00022737"/>
    </source>
</evidence>
<sequence length="55" mass="5819">MAAFKYFDLDGDGHITRAELEQVLASKGDLGDAADIIKAVDQDGDGTVDYAEVMG</sequence>
<accession>A0A0D2J4V8</accession>
<dbReference type="Proteomes" id="UP000054498">
    <property type="component" value="Unassembled WGS sequence"/>
</dbReference>
<evidence type="ECO:0000256" key="3">
    <source>
        <dbReference type="ARBA" id="ARBA00022837"/>
    </source>
</evidence>
<keyword evidence="6" id="KW-1185">Reference proteome</keyword>
<dbReference type="RefSeq" id="XP_013893987.1">
    <property type="nucleotide sequence ID" value="XM_014038533.1"/>
</dbReference>
<evidence type="ECO:0000259" key="4">
    <source>
        <dbReference type="PROSITE" id="PS50222"/>
    </source>
</evidence>
<keyword evidence="3" id="KW-0106">Calcium</keyword>
<keyword evidence="1" id="KW-0479">Metal-binding</keyword>
<proteinExistence type="predicted"/>
<dbReference type="CDD" id="cd00051">
    <property type="entry name" value="EFh"/>
    <property type="match status" value="1"/>
</dbReference>
<evidence type="ECO:0000256" key="1">
    <source>
        <dbReference type="ARBA" id="ARBA00022723"/>
    </source>
</evidence>
<dbReference type="SUPFAM" id="SSF47473">
    <property type="entry name" value="EF-hand"/>
    <property type="match status" value="1"/>
</dbReference>
<feature type="domain" description="EF-hand" evidence="4">
    <location>
        <begin position="32"/>
        <end position="55"/>
    </location>
</feature>
<dbReference type="InterPro" id="IPR039647">
    <property type="entry name" value="EF_hand_pair_protein_CML-like"/>
</dbReference>
<dbReference type="Pfam" id="PF13499">
    <property type="entry name" value="EF-hand_7"/>
    <property type="match status" value="1"/>
</dbReference>
<dbReference type="PROSITE" id="PS50222">
    <property type="entry name" value="EF_HAND_2"/>
    <property type="match status" value="2"/>
</dbReference>
<dbReference type="KEGG" id="mng:MNEG_12994"/>
<evidence type="ECO:0000313" key="5">
    <source>
        <dbReference type="EMBL" id="KIY94967.1"/>
    </source>
</evidence>
<keyword evidence="2" id="KW-0677">Repeat</keyword>
<dbReference type="InterPro" id="IPR011992">
    <property type="entry name" value="EF-hand-dom_pair"/>
</dbReference>
<dbReference type="EMBL" id="KK103779">
    <property type="protein sequence ID" value="KIY94967.1"/>
    <property type="molecule type" value="Genomic_DNA"/>
</dbReference>
<dbReference type="GO" id="GO:0005509">
    <property type="term" value="F:calcium ion binding"/>
    <property type="evidence" value="ECO:0007669"/>
    <property type="project" value="InterPro"/>
</dbReference>
<feature type="domain" description="EF-hand" evidence="4">
    <location>
        <begin position="1"/>
        <end position="30"/>
    </location>
</feature>
<dbReference type="Gene3D" id="1.10.238.10">
    <property type="entry name" value="EF-hand"/>
    <property type="match status" value="1"/>
</dbReference>
<gene>
    <name evidence="5" type="ORF">MNEG_12994</name>
</gene>
<dbReference type="InterPro" id="IPR002048">
    <property type="entry name" value="EF_hand_dom"/>
</dbReference>
<organism evidence="5 6">
    <name type="scientific">Monoraphidium neglectum</name>
    <dbReference type="NCBI Taxonomy" id="145388"/>
    <lineage>
        <taxon>Eukaryota</taxon>
        <taxon>Viridiplantae</taxon>
        <taxon>Chlorophyta</taxon>
        <taxon>core chlorophytes</taxon>
        <taxon>Chlorophyceae</taxon>
        <taxon>CS clade</taxon>
        <taxon>Sphaeropleales</taxon>
        <taxon>Selenastraceae</taxon>
        <taxon>Monoraphidium</taxon>
    </lineage>
</organism>
<reference evidence="5 6" key="1">
    <citation type="journal article" date="2013" name="BMC Genomics">
        <title>Reconstruction of the lipid metabolism for the microalga Monoraphidium neglectum from its genome sequence reveals characteristics suitable for biofuel production.</title>
        <authorList>
            <person name="Bogen C."/>
            <person name="Al-Dilaimi A."/>
            <person name="Albersmeier A."/>
            <person name="Wichmann J."/>
            <person name="Grundmann M."/>
            <person name="Rupp O."/>
            <person name="Lauersen K.J."/>
            <person name="Blifernez-Klassen O."/>
            <person name="Kalinowski J."/>
            <person name="Goesmann A."/>
            <person name="Mussgnug J.H."/>
            <person name="Kruse O."/>
        </authorList>
    </citation>
    <scope>NUCLEOTIDE SEQUENCE [LARGE SCALE GENOMIC DNA]</scope>
    <source>
        <strain evidence="5 6">SAG 48.87</strain>
    </source>
</reference>
<dbReference type="InterPro" id="IPR018247">
    <property type="entry name" value="EF_Hand_1_Ca_BS"/>
</dbReference>
<dbReference type="OrthoDB" id="26525at2759"/>
<dbReference type="AlphaFoldDB" id="A0A0D2J4V8"/>
<name>A0A0D2J4V8_9CHLO</name>
<evidence type="ECO:0000313" key="6">
    <source>
        <dbReference type="Proteomes" id="UP000054498"/>
    </source>
</evidence>
<dbReference type="PROSITE" id="PS00018">
    <property type="entry name" value="EF_HAND_1"/>
    <property type="match status" value="2"/>
</dbReference>
<protein>
    <recommendedName>
        <fullName evidence="4">EF-hand domain-containing protein</fullName>
    </recommendedName>
</protein>